<protein>
    <submittedName>
        <fullName evidence="1">Acyl-CoA synthetase family member 4</fullName>
    </submittedName>
</protein>
<evidence type="ECO:0000313" key="1">
    <source>
        <dbReference type="EMBL" id="PFX21310.1"/>
    </source>
</evidence>
<name>A0A2B4RXM3_STYPI</name>
<accession>A0A2B4RXM3</accession>
<gene>
    <name evidence="1" type="primary">AASDH</name>
    <name evidence="1" type="ORF">AWC38_SpisGene14226</name>
</gene>
<dbReference type="InterPro" id="IPR052091">
    <property type="entry name" value="Beta-ala_Activ/Resist"/>
</dbReference>
<dbReference type="PANTHER" id="PTHR44394:SF1">
    <property type="entry name" value="BETA-ALANINE-ACTIVATING ENZYME"/>
    <property type="match status" value="1"/>
</dbReference>
<sequence length="332" mass="37130">MESLWALPMVRCWPTSSCARLRKTSNNTVNCRGITAIGKPCPSPDVPSETVRVVLPFKDQSSVANYVKQQLNNLSSKLNVNVQPVFVSPKLEQELKRHEIKPPIVNLQCLVYEFKRNLCDVGLRDGKVLWESRLGDRIESSAALSLCGRYVVVGICCYDGQVYVLNRFTSETSWTFQPGNKLWEFETQASVFCSPTLYQSEKHDSRFSNCIVFGSHDKHVYCLSLNGELSWSFTTDGPVYSSPYVAMVNSNISCNATCNARHCDKCDTQLAVFALSIVGTLYILDFYSGVLLALHSLPGEIFSSPVVVDNQILIGCRDDYLYSLEILNGTEK</sequence>
<comment type="caution">
    <text evidence="1">The sequence shown here is derived from an EMBL/GenBank/DDBJ whole genome shotgun (WGS) entry which is preliminary data.</text>
</comment>
<dbReference type="Gene3D" id="2.130.10.10">
    <property type="entry name" value="YVTN repeat-like/Quinoprotein amine dehydrogenase"/>
    <property type="match status" value="2"/>
</dbReference>
<evidence type="ECO:0000313" key="2">
    <source>
        <dbReference type="Proteomes" id="UP000225706"/>
    </source>
</evidence>
<dbReference type="STRING" id="50429.A0A2B4RXM3"/>
<dbReference type="GO" id="GO:0043041">
    <property type="term" value="P:amino acid activation for nonribosomal peptide biosynthetic process"/>
    <property type="evidence" value="ECO:0007669"/>
    <property type="project" value="TreeGrafter"/>
</dbReference>
<dbReference type="InterPro" id="IPR011047">
    <property type="entry name" value="Quinoprotein_ADH-like_sf"/>
</dbReference>
<dbReference type="EMBL" id="LSMT01000283">
    <property type="protein sequence ID" value="PFX21310.1"/>
    <property type="molecule type" value="Genomic_DNA"/>
</dbReference>
<proteinExistence type="predicted"/>
<organism evidence="1 2">
    <name type="scientific">Stylophora pistillata</name>
    <name type="common">Smooth cauliflower coral</name>
    <dbReference type="NCBI Taxonomy" id="50429"/>
    <lineage>
        <taxon>Eukaryota</taxon>
        <taxon>Metazoa</taxon>
        <taxon>Cnidaria</taxon>
        <taxon>Anthozoa</taxon>
        <taxon>Hexacorallia</taxon>
        <taxon>Scleractinia</taxon>
        <taxon>Astrocoeniina</taxon>
        <taxon>Pocilloporidae</taxon>
        <taxon>Stylophora</taxon>
    </lineage>
</organism>
<keyword evidence="2" id="KW-1185">Reference proteome</keyword>
<dbReference type="SUPFAM" id="SSF50998">
    <property type="entry name" value="Quinoprotein alcohol dehydrogenase-like"/>
    <property type="match status" value="1"/>
</dbReference>
<reference evidence="2" key="1">
    <citation type="journal article" date="2017" name="bioRxiv">
        <title>Comparative analysis of the genomes of Stylophora pistillata and Acropora digitifera provides evidence for extensive differences between species of corals.</title>
        <authorList>
            <person name="Voolstra C.R."/>
            <person name="Li Y."/>
            <person name="Liew Y.J."/>
            <person name="Baumgarten S."/>
            <person name="Zoccola D."/>
            <person name="Flot J.-F."/>
            <person name="Tambutte S."/>
            <person name="Allemand D."/>
            <person name="Aranda M."/>
        </authorList>
    </citation>
    <scope>NUCLEOTIDE SEQUENCE [LARGE SCALE GENOMIC DNA]</scope>
</reference>
<dbReference type="OrthoDB" id="5988380at2759"/>
<dbReference type="Proteomes" id="UP000225706">
    <property type="component" value="Unassembled WGS sequence"/>
</dbReference>
<dbReference type="InterPro" id="IPR015943">
    <property type="entry name" value="WD40/YVTN_repeat-like_dom_sf"/>
</dbReference>
<dbReference type="PANTHER" id="PTHR44394">
    <property type="entry name" value="BETA-ALANINE-ACTIVATING ENZYME"/>
    <property type="match status" value="1"/>
</dbReference>
<dbReference type="AlphaFoldDB" id="A0A2B4RXM3"/>